<feature type="domain" description="BHLH" evidence="4">
    <location>
        <begin position="35"/>
        <end position="87"/>
    </location>
</feature>
<evidence type="ECO:0000259" key="4">
    <source>
        <dbReference type="PROSITE" id="PS50888"/>
    </source>
</evidence>
<dbReference type="GO" id="GO:0000981">
    <property type="term" value="F:DNA-binding transcription factor activity, RNA polymerase II-specific"/>
    <property type="evidence" value="ECO:0007669"/>
    <property type="project" value="InterPro"/>
</dbReference>
<dbReference type="SMART" id="SM00353">
    <property type="entry name" value="HLH"/>
    <property type="match status" value="1"/>
</dbReference>
<keyword evidence="2" id="KW-0238">DNA-binding</keyword>
<name>V9PP35_9METZ</name>
<dbReference type="GO" id="GO:0000978">
    <property type="term" value="F:RNA polymerase II cis-regulatory region sequence-specific DNA binding"/>
    <property type="evidence" value="ECO:0007669"/>
    <property type="project" value="TreeGrafter"/>
</dbReference>
<dbReference type="Pfam" id="PF00010">
    <property type="entry name" value="HLH"/>
    <property type="match status" value="1"/>
</dbReference>
<dbReference type="EMBL" id="KF317408">
    <property type="protein sequence ID" value="AHA51340.1"/>
    <property type="molecule type" value="mRNA"/>
</dbReference>
<keyword evidence="1" id="KW-0805">Transcription regulation</keyword>
<dbReference type="PANTHER" id="PTHR13864">
    <property type="entry name" value="T-CELL ACUTE LYMPHOCYTIC LEUKEMIA/STEM CELL LEUKEMIA-RELATED"/>
    <property type="match status" value="1"/>
</dbReference>
<reference evidence="5" key="1">
    <citation type="journal article" date="2013" name="Science">
        <title>The genome of the ctenophore Mnemiopsis leidyi and its implications for cell type evolution.</title>
        <authorList>
            <consortium name="NISC Comparative Sequencing Program"/>
            <person name="Ryan J.F."/>
            <person name="Pang K."/>
            <person name="Schnitzler C.E."/>
            <person name="Nguyen A.D."/>
            <person name="Moreland R.T."/>
            <person name="Simmons D.K."/>
            <person name="Koch B.J."/>
            <person name="Francis W.R."/>
            <person name="Havlak P."/>
            <person name="Smith S.A."/>
            <person name="Putnam N.H."/>
            <person name="Haddock S.H."/>
            <person name="Dunn C.W."/>
            <person name="Wolfsberg T.G."/>
            <person name="Mullikin J.C."/>
            <person name="Martindale M.Q."/>
            <person name="Baxevanis A.D."/>
        </authorList>
    </citation>
    <scope>NUCLEOTIDE SEQUENCE</scope>
    <source>
        <strain evidence="5">34670</strain>
        <strain evidence="6">586</strain>
    </source>
</reference>
<dbReference type="InterPro" id="IPR011598">
    <property type="entry name" value="bHLH_dom"/>
</dbReference>
<accession>V9PP35</accession>
<dbReference type="GO" id="GO:0046983">
    <property type="term" value="F:protein dimerization activity"/>
    <property type="evidence" value="ECO:0007669"/>
    <property type="project" value="InterPro"/>
</dbReference>
<evidence type="ECO:0000256" key="2">
    <source>
        <dbReference type="ARBA" id="ARBA00023125"/>
    </source>
</evidence>
<proteinExistence type="evidence at transcript level"/>
<dbReference type="Gene3D" id="4.10.280.10">
    <property type="entry name" value="Helix-loop-helix DNA-binding domain"/>
    <property type="match status" value="1"/>
</dbReference>
<evidence type="ECO:0000256" key="3">
    <source>
        <dbReference type="ARBA" id="ARBA00023163"/>
    </source>
</evidence>
<dbReference type="EMBL" id="KF317407">
    <property type="protein sequence ID" value="AHA51339.1"/>
    <property type="molecule type" value="mRNA"/>
</dbReference>
<dbReference type="AlphaFoldDB" id="V9PP35"/>
<dbReference type="CDD" id="cd11390">
    <property type="entry name" value="bHLH_TS"/>
    <property type="match status" value="1"/>
</dbReference>
<evidence type="ECO:0000256" key="1">
    <source>
        <dbReference type="ARBA" id="ARBA00023015"/>
    </source>
</evidence>
<sequence>MSNELCHIEFDPLETFAMFKTEEQRFGRCHSPKTVKRINSNARKRLRQHIVNEAFIQLRDLVPTKPSEKKLSKLQILKSATRYIDFLTTVLQEDKSYETGSAQVTSTTDCPPTNYIMIQGEYPQYTKKDCCYSDDDFY</sequence>
<evidence type="ECO:0000313" key="6">
    <source>
        <dbReference type="EMBL" id="AHA51340.1"/>
    </source>
</evidence>
<organism evidence="5">
    <name type="scientific">Euplokamis dunlapae</name>
    <dbReference type="NCBI Taxonomy" id="1403701"/>
    <lineage>
        <taxon>Eukaryota</taxon>
        <taxon>Metazoa</taxon>
        <taxon>Ctenophora</taxon>
        <taxon>Tentaculata</taxon>
        <taxon>Cydippida</taxon>
        <taxon>Euplokamidae</taxon>
        <taxon>Euplokamis</taxon>
    </lineage>
</organism>
<dbReference type="SUPFAM" id="SSF47459">
    <property type="entry name" value="HLH, helix-loop-helix DNA-binding domain"/>
    <property type="match status" value="1"/>
</dbReference>
<reference evidence="5" key="2">
    <citation type="submission" date="2016-09" db="EMBL/GenBank/DDBJ databases">
        <authorList>
            <person name="Capua I."/>
            <person name="De Benedictis P."/>
            <person name="Joannis T."/>
            <person name="Lombin L.H."/>
            <person name="Cattoli G."/>
        </authorList>
    </citation>
    <scope>NUCLEOTIDE SEQUENCE</scope>
    <source>
        <strain evidence="5">34670</strain>
        <strain evidence="6">586</strain>
    </source>
</reference>
<keyword evidence="3" id="KW-0804">Transcription</keyword>
<dbReference type="PROSITE" id="PS50888">
    <property type="entry name" value="BHLH"/>
    <property type="match status" value="1"/>
</dbReference>
<protein>
    <submittedName>
        <fullName evidence="5">HLH domain-containing protein</fullName>
    </submittedName>
</protein>
<dbReference type="InterPro" id="IPR036638">
    <property type="entry name" value="HLH_DNA-bd_sf"/>
</dbReference>
<evidence type="ECO:0000313" key="5">
    <source>
        <dbReference type="EMBL" id="AHA51339.1"/>
    </source>
</evidence>
<dbReference type="InterPro" id="IPR040238">
    <property type="entry name" value="TAL-like"/>
</dbReference>
<dbReference type="PANTHER" id="PTHR13864:SF15">
    <property type="entry name" value="T-CELL ACUTE LYMPHOCYTIC LEUKEMIA PROTEIN 1 HOMOLOG-RELATED"/>
    <property type="match status" value="1"/>
</dbReference>